<dbReference type="EMBL" id="CAAALY010035933">
    <property type="protein sequence ID" value="VEL18169.1"/>
    <property type="molecule type" value="Genomic_DNA"/>
</dbReference>
<comment type="caution">
    <text evidence="1">The sequence shown here is derived from an EMBL/GenBank/DDBJ whole genome shotgun (WGS) entry which is preliminary data.</text>
</comment>
<accession>A0A448WR90</accession>
<evidence type="ECO:0000313" key="2">
    <source>
        <dbReference type="Proteomes" id="UP000784294"/>
    </source>
</evidence>
<dbReference type="Proteomes" id="UP000784294">
    <property type="component" value="Unassembled WGS sequence"/>
</dbReference>
<proteinExistence type="predicted"/>
<keyword evidence="2" id="KW-1185">Reference proteome</keyword>
<evidence type="ECO:0000313" key="1">
    <source>
        <dbReference type="EMBL" id="VEL18169.1"/>
    </source>
</evidence>
<gene>
    <name evidence="1" type="ORF">PXEA_LOCUS11609</name>
</gene>
<organism evidence="1 2">
    <name type="scientific">Protopolystoma xenopodis</name>
    <dbReference type="NCBI Taxonomy" id="117903"/>
    <lineage>
        <taxon>Eukaryota</taxon>
        <taxon>Metazoa</taxon>
        <taxon>Spiralia</taxon>
        <taxon>Lophotrochozoa</taxon>
        <taxon>Platyhelminthes</taxon>
        <taxon>Monogenea</taxon>
        <taxon>Polyopisthocotylea</taxon>
        <taxon>Polystomatidea</taxon>
        <taxon>Polystomatidae</taxon>
        <taxon>Protopolystoma</taxon>
    </lineage>
</organism>
<dbReference type="AlphaFoldDB" id="A0A448WR90"/>
<sequence length="123" mass="13386">MSNLTYIVYPGRYAPVLDMDDSGSSSGHSLAHILGTNGLFPPCSLRYHRRLIDEVCTSRLRVALQLRQYAVGLVMPPPALCISSANALSKSAAFAELTVETLVSGKVHPAQLSKPLLDLIFRF</sequence>
<protein>
    <submittedName>
        <fullName evidence="1">Uncharacterized protein</fullName>
    </submittedName>
</protein>
<name>A0A448WR90_9PLAT</name>
<reference evidence="1" key="1">
    <citation type="submission" date="2018-11" db="EMBL/GenBank/DDBJ databases">
        <authorList>
            <consortium name="Pathogen Informatics"/>
        </authorList>
    </citation>
    <scope>NUCLEOTIDE SEQUENCE</scope>
</reference>